<evidence type="ECO:0000313" key="2">
    <source>
        <dbReference type="Proteomes" id="UP000192602"/>
    </source>
</evidence>
<sequence length="155" mass="18202">MEELFVIIPKLPGVRVYQFSDAFESSKSLCDFCQEQGHYLEIVALEDAIYEEIKDLPAKVRRIDEDKERYNLRSMQFDTIFVNYDITKLQDPEQFLRKTYRMMKNAADLLLFLDKAKIEEFTKLLEELNYVAINPISYSKGSVLSAKKMHGWAKV</sequence>
<evidence type="ECO:0000313" key="1">
    <source>
        <dbReference type="EMBL" id="SMC08744.1"/>
    </source>
</evidence>
<organism evidence="1 2">
    <name type="scientific">Nitratiruptor tergarcus DSM 16512</name>
    <dbReference type="NCBI Taxonomy" id="1069081"/>
    <lineage>
        <taxon>Bacteria</taxon>
        <taxon>Pseudomonadati</taxon>
        <taxon>Campylobacterota</taxon>
        <taxon>Epsilonproteobacteria</taxon>
        <taxon>Nautiliales</taxon>
        <taxon>Nitratiruptoraceae</taxon>
        <taxon>Nitratiruptor</taxon>
    </lineage>
</organism>
<dbReference type="OrthoDB" id="9835999at2"/>
<proteinExistence type="predicted"/>
<accession>A0A1W1WR08</accession>
<gene>
    <name evidence="1" type="ORF">SAMN05660197_0510</name>
</gene>
<protein>
    <submittedName>
        <fullName evidence="1">Uncharacterized protein</fullName>
    </submittedName>
</protein>
<reference evidence="2" key="1">
    <citation type="submission" date="2017-04" db="EMBL/GenBank/DDBJ databases">
        <authorList>
            <person name="Varghese N."/>
            <person name="Submissions S."/>
        </authorList>
    </citation>
    <scope>NUCLEOTIDE SEQUENCE [LARGE SCALE GENOMIC DNA]</scope>
    <source>
        <strain evidence="2">DSM 16512</strain>
    </source>
</reference>
<dbReference type="Proteomes" id="UP000192602">
    <property type="component" value="Unassembled WGS sequence"/>
</dbReference>
<dbReference type="STRING" id="1069081.SAMN05660197_0510"/>
<dbReference type="Gene3D" id="3.40.50.150">
    <property type="entry name" value="Vaccinia Virus protein VP39"/>
    <property type="match status" value="1"/>
</dbReference>
<dbReference type="AlphaFoldDB" id="A0A1W1WR08"/>
<dbReference type="EMBL" id="FWWZ01000001">
    <property type="protein sequence ID" value="SMC08744.1"/>
    <property type="molecule type" value="Genomic_DNA"/>
</dbReference>
<name>A0A1W1WR08_9BACT</name>
<dbReference type="InterPro" id="IPR029063">
    <property type="entry name" value="SAM-dependent_MTases_sf"/>
</dbReference>
<keyword evidence="2" id="KW-1185">Reference proteome</keyword>
<dbReference type="RefSeq" id="WP_084275008.1">
    <property type="nucleotide sequence ID" value="NZ_AP026671.1"/>
</dbReference>